<dbReference type="Proteomes" id="UP000230423">
    <property type="component" value="Unassembled WGS sequence"/>
</dbReference>
<keyword evidence="3 7" id="KW-0479">Metal-binding</keyword>
<evidence type="ECO:0000256" key="8">
    <source>
        <dbReference type="RuleBase" id="RU000461"/>
    </source>
</evidence>
<keyword evidence="10" id="KW-1185">Reference proteome</keyword>
<dbReference type="FunFam" id="1.10.630.10:FF:000036">
    <property type="entry name" value="CYtochrome P450 family"/>
    <property type="match status" value="1"/>
</dbReference>
<evidence type="ECO:0000256" key="4">
    <source>
        <dbReference type="ARBA" id="ARBA00023002"/>
    </source>
</evidence>
<keyword evidence="4 8" id="KW-0560">Oxidoreductase</keyword>
<dbReference type="PRINTS" id="PR00385">
    <property type="entry name" value="P450"/>
</dbReference>
<dbReference type="Gene3D" id="1.10.630.10">
    <property type="entry name" value="Cytochrome P450"/>
    <property type="match status" value="1"/>
</dbReference>
<dbReference type="InterPro" id="IPR001128">
    <property type="entry name" value="Cyt_P450"/>
</dbReference>
<keyword evidence="5 7" id="KW-0408">Iron</keyword>
<dbReference type="InterPro" id="IPR017972">
    <property type="entry name" value="Cyt_P450_CS"/>
</dbReference>
<evidence type="ECO:0000256" key="6">
    <source>
        <dbReference type="ARBA" id="ARBA00023033"/>
    </source>
</evidence>
<comment type="cofactor">
    <cofactor evidence="1 7">
        <name>heme</name>
        <dbReference type="ChEBI" id="CHEBI:30413"/>
    </cofactor>
</comment>
<dbReference type="GO" id="GO:0020037">
    <property type="term" value="F:heme binding"/>
    <property type="evidence" value="ECO:0007669"/>
    <property type="project" value="InterPro"/>
</dbReference>
<evidence type="ECO:0000256" key="1">
    <source>
        <dbReference type="ARBA" id="ARBA00001971"/>
    </source>
</evidence>
<comment type="similarity">
    <text evidence="2 8">Belongs to the cytochrome P450 family.</text>
</comment>
<evidence type="ECO:0000313" key="10">
    <source>
        <dbReference type="Proteomes" id="UP000230423"/>
    </source>
</evidence>
<evidence type="ECO:0000313" key="9">
    <source>
        <dbReference type="EMBL" id="PIO66877.1"/>
    </source>
</evidence>
<dbReference type="CDD" id="cd20617">
    <property type="entry name" value="CYP1_2-like"/>
    <property type="match status" value="1"/>
</dbReference>
<dbReference type="Pfam" id="PF00067">
    <property type="entry name" value="p450"/>
    <property type="match status" value="1"/>
</dbReference>
<name>A0A2G9U9D5_TELCI</name>
<evidence type="ECO:0000256" key="2">
    <source>
        <dbReference type="ARBA" id="ARBA00010617"/>
    </source>
</evidence>
<feature type="binding site" description="axial binding residue" evidence="7">
    <location>
        <position position="441"/>
    </location>
    <ligand>
        <name>heme</name>
        <dbReference type="ChEBI" id="CHEBI:30413"/>
    </ligand>
    <ligandPart>
        <name>Fe</name>
        <dbReference type="ChEBI" id="CHEBI:18248"/>
    </ligandPart>
</feature>
<dbReference type="GO" id="GO:0016705">
    <property type="term" value="F:oxidoreductase activity, acting on paired donors, with incorporation or reduction of molecular oxygen"/>
    <property type="evidence" value="ECO:0007669"/>
    <property type="project" value="InterPro"/>
</dbReference>
<evidence type="ECO:0000256" key="3">
    <source>
        <dbReference type="ARBA" id="ARBA00022723"/>
    </source>
</evidence>
<dbReference type="PROSITE" id="PS00086">
    <property type="entry name" value="CYTOCHROME_P450"/>
    <property type="match status" value="1"/>
</dbReference>
<dbReference type="PRINTS" id="PR00463">
    <property type="entry name" value="EP450I"/>
</dbReference>
<dbReference type="InterPro" id="IPR002401">
    <property type="entry name" value="Cyt_P450_E_grp-I"/>
</dbReference>
<proteinExistence type="inferred from homology"/>
<dbReference type="GO" id="GO:0004497">
    <property type="term" value="F:monooxygenase activity"/>
    <property type="evidence" value="ECO:0007669"/>
    <property type="project" value="UniProtKB-KW"/>
</dbReference>
<dbReference type="InterPro" id="IPR036396">
    <property type="entry name" value="Cyt_P450_sf"/>
</dbReference>
<dbReference type="SUPFAM" id="SSF48264">
    <property type="entry name" value="Cytochrome P450"/>
    <property type="match status" value="1"/>
</dbReference>
<organism evidence="9 10">
    <name type="scientific">Teladorsagia circumcincta</name>
    <name type="common">Brown stomach worm</name>
    <name type="synonym">Ostertagia circumcincta</name>
    <dbReference type="NCBI Taxonomy" id="45464"/>
    <lineage>
        <taxon>Eukaryota</taxon>
        <taxon>Metazoa</taxon>
        <taxon>Ecdysozoa</taxon>
        <taxon>Nematoda</taxon>
        <taxon>Chromadorea</taxon>
        <taxon>Rhabditida</taxon>
        <taxon>Rhabditina</taxon>
        <taxon>Rhabditomorpha</taxon>
        <taxon>Strongyloidea</taxon>
        <taxon>Trichostrongylidae</taxon>
        <taxon>Teladorsagia</taxon>
    </lineage>
</organism>
<reference evidence="9 10" key="1">
    <citation type="submission" date="2015-09" db="EMBL/GenBank/DDBJ databases">
        <title>Draft genome of the parasitic nematode Teladorsagia circumcincta isolate WARC Sus (inbred).</title>
        <authorList>
            <person name="Mitreva M."/>
        </authorList>
    </citation>
    <scope>NUCLEOTIDE SEQUENCE [LARGE SCALE GENOMIC DNA]</scope>
    <source>
        <strain evidence="9 10">S</strain>
    </source>
</reference>
<dbReference type="PANTHER" id="PTHR24284:SF1">
    <property type="entry name" value="CYTOCHROME P450 FAMILY"/>
    <property type="match status" value="1"/>
</dbReference>
<dbReference type="OrthoDB" id="1055148at2759"/>
<keyword evidence="7 8" id="KW-0349">Heme</keyword>
<sequence length="496" mass="56845">MHSRLTREDYDATAIAIYVYRFYENTKRYPKGPRPYPLVGNLLSLNVRKIHEDYEKFSKIYGSIFTVWLPRPYVVITDYELVKEAFARKGDDFAGRSGIFPDTLLQNVENGGVIFSQGENWKEQRRASLHILRDFGMGKNLMEEQVLLSAQDFLNNLSSIENKDEINLRWPIQVFIANIINKTLYGFSYEYDNCDRLMKVVQAFNTLFDASKDNKLAMFGQLIPFIYDLPVIGYMAKGCFEELLELPRQTIREDIARALKSYSVDQEPECFVQAYYQRMQGSSYLDQENLLNVCMDFFLAGMETTSTTLRWSTLFLAANPDVQDKIRAEILSVIGRDGKPTSSERPKLPYTNAAIQELQRCANIVPVNVTHRAVRDTSVGNVKIPADTFIIGDIHYIMAHSPVFEESQKFRPERFLMEDGVTPNKKTVEQLCPFSIGKRQCAGEALARVELFIGLVTLLQNYKIEPSKGRTIDLEPKFDGVLLPKEQPLRLTPVAH</sequence>
<accession>A0A2G9U9D5</accession>
<evidence type="ECO:0000256" key="5">
    <source>
        <dbReference type="ARBA" id="ARBA00023004"/>
    </source>
</evidence>
<keyword evidence="6 8" id="KW-0503">Monooxygenase</keyword>
<dbReference type="EMBL" id="KZ347969">
    <property type="protein sequence ID" value="PIO66877.1"/>
    <property type="molecule type" value="Genomic_DNA"/>
</dbReference>
<protein>
    <submittedName>
        <fullName evidence="9">Unspecific monooxygenase</fullName>
    </submittedName>
</protein>
<dbReference type="PANTHER" id="PTHR24284">
    <property type="entry name" value="CYTOCHROME P450 FAMILY"/>
    <property type="match status" value="1"/>
</dbReference>
<evidence type="ECO:0000256" key="7">
    <source>
        <dbReference type="PIRSR" id="PIRSR602401-1"/>
    </source>
</evidence>
<dbReference type="GO" id="GO:0005506">
    <property type="term" value="F:iron ion binding"/>
    <property type="evidence" value="ECO:0007669"/>
    <property type="project" value="InterPro"/>
</dbReference>
<dbReference type="AlphaFoldDB" id="A0A2G9U9D5"/>
<gene>
    <name evidence="9" type="ORF">TELCIR_11393</name>
</gene>